<reference evidence="1" key="1">
    <citation type="submission" date="2014-07" db="EMBL/GenBank/DDBJ databases">
        <authorList>
            <person name="Hornung V.Bastian."/>
        </authorList>
    </citation>
    <scope>NUCLEOTIDE SEQUENCE</scope>
    <source>
        <strain evidence="1">PCE-S</strain>
    </source>
</reference>
<dbReference type="RefSeq" id="WP_018211534.1">
    <property type="nucleotide sequence ID" value="NZ_LK996017.1"/>
</dbReference>
<accession>A0A098AZB2</accession>
<name>A0A098AZB2_DESHA</name>
<dbReference type="EMBL" id="LK996017">
    <property type="protein sequence ID" value="CDX01923.1"/>
    <property type="molecule type" value="Genomic_DNA"/>
</dbReference>
<organism evidence="1">
    <name type="scientific">Desulfitobacterium hafniense</name>
    <name type="common">Desulfitobacterium frappieri</name>
    <dbReference type="NCBI Taxonomy" id="49338"/>
    <lineage>
        <taxon>Bacteria</taxon>
        <taxon>Bacillati</taxon>
        <taxon>Bacillota</taxon>
        <taxon>Clostridia</taxon>
        <taxon>Eubacteriales</taxon>
        <taxon>Desulfitobacteriaceae</taxon>
        <taxon>Desulfitobacterium</taxon>
    </lineage>
</organism>
<protein>
    <submittedName>
        <fullName evidence="1">Uncharacterized protein</fullName>
    </submittedName>
</protein>
<dbReference type="AlphaFoldDB" id="A0A098AZB2"/>
<sequence length="175" mass="20572">MKLEDMLLLESLEDIHQVIEQSLKKISKVRSVHVHHFEEWAEEVRNHRRIFEEISIPARLIIEHLIHCRHKSGQVSLETGQMSLAFSSIGSIKVEQFGIIKIKCGELETLWRDSNTSYYFYPDKVELRAADEKSAIKILFTYAFTQQIVEKFPELIHCPNVAYIHPQLEQWSRQV</sequence>
<evidence type="ECO:0000313" key="1">
    <source>
        <dbReference type="EMBL" id="CDX01923.1"/>
    </source>
</evidence>
<proteinExistence type="predicted"/>
<gene>
    <name evidence="1" type="ORF">DPCES_2036</name>
</gene>
<dbReference type="PATRIC" id="fig|49338.4.peg.2193"/>